<protein>
    <recommendedName>
        <fullName evidence="4">Energy transducer TonB</fullName>
    </recommendedName>
</protein>
<dbReference type="EMBL" id="CP060711">
    <property type="protein sequence ID" value="QNN47940.1"/>
    <property type="molecule type" value="Genomic_DNA"/>
</dbReference>
<name>A0A7G9QX65_9GAMM</name>
<keyword evidence="3" id="KW-1185">Reference proteome</keyword>
<gene>
    <name evidence="2" type="ORF">H9L17_07405</name>
</gene>
<reference evidence="2 3" key="1">
    <citation type="submission" date="2020-08" db="EMBL/GenBank/DDBJ databases">
        <title>Genome sequence of Thermomonas brevis KACC 16975T.</title>
        <authorList>
            <person name="Hyun D.-W."/>
            <person name="Bae J.-W."/>
        </authorList>
    </citation>
    <scope>NUCLEOTIDE SEQUENCE [LARGE SCALE GENOMIC DNA]</scope>
    <source>
        <strain evidence="2 3">KACC 16975</strain>
    </source>
</reference>
<dbReference type="RefSeq" id="WP_187571684.1">
    <property type="nucleotide sequence ID" value="NZ_CP060711.1"/>
</dbReference>
<dbReference type="KEGG" id="tbv:H9L17_07405"/>
<evidence type="ECO:0008006" key="4">
    <source>
        <dbReference type="Google" id="ProtNLM"/>
    </source>
</evidence>
<evidence type="ECO:0000313" key="2">
    <source>
        <dbReference type="EMBL" id="QNN47940.1"/>
    </source>
</evidence>
<feature type="chain" id="PRO_5028975565" description="Energy transducer TonB" evidence="1">
    <location>
        <begin position="22"/>
        <end position="320"/>
    </location>
</feature>
<keyword evidence="1" id="KW-0732">Signal</keyword>
<sequence>MHNTLRFGLLALLLASAGAWAGDRLAVQAGGESVMTMRVDGELTIGSEGQVLEYKLRTPLSANLQQMLDKAIPAWKLVPMQQGGRAVNARTPMRITLAASEVAGGYEVRIDNVVFAPLTKEDHEAARAAERAAAEAGEAIAPVGESAQAPVLISARRLQPPGYPVGLMRAGVEGIVLLNLRLNPDGTVAEVFAAQSSLLNVKGGSEILDKARALLEKESMRVARHWTFNIEAQDPAALDNDAVTVRMPVEYVMDVPRKDKGAHFAGAWRYEFRGPNLPAPWLRAKPGEQIVGVSDLAGSEQVSGSTPFRLTDRSVLNRAL</sequence>
<dbReference type="SUPFAM" id="SSF74653">
    <property type="entry name" value="TolA/TonB C-terminal domain"/>
    <property type="match status" value="1"/>
</dbReference>
<feature type="signal peptide" evidence="1">
    <location>
        <begin position="1"/>
        <end position="21"/>
    </location>
</feature>
<organism evidence="2 3">
    <name type="scientific">Thermomonas brevis</name>
    <dbReference type="NCBI Taxonomy" id="215691"/>
    <lineage>
        <taxon>Bacteria</taxon>
        <taxon>Pseudomonadati</taxon>
        <taxon>Pseudomonadota</taxon>
        <taxon>Gammaproteobacteria</taxon>
        <taxon>Lysobacterales</taxon>
        <taxon>Lysobacteraceae</taxon>
        <taxon>Thermomonas</taxon>
    </lineage>
</organism>
<evidence type="ECO:0000313" key="3">
    <source>
        <dbReference type="Proteomes" id="UP000515977"/>
    </source>
</evidence>
<dbReference type="AlphaFoldDB" id="A0A7G9QX65"/>
<accession>A0A7G9QX65</accession>
<proteinExistence type="predicted"/>
<dbReference type="Proteomes" id="UP000515977">
    <property type="component" value="Chromosome"/>
</dbReference>
<dbReference type="Gene3D" id="3.30.1150.10">
    <property type="match status" value="1"/>
</dbReference>
<evidence type="ECO:0000256" key="1">
    <source>
        <dbReference type="SAM" id="SignalP"/>
    </source>
</evidence>